<dbReference type="Proteomes" id="UP000635565">
    <property type="component" value="Unassembled WGS sequence"/>
</dbReference>
<dbReference type="EMBL" id="BNJJ01000040">
    <property type="protein sequence ID" value="GHO89600.1"/>
    <property type="molecule type" value="Genomic_DNA"/>
</dbReference>
<sequence length="399" mass="42738">MSKYLETGQASPKRQKKQQRSSQFDKSEEQAEMQEIPALDEESVAEILETELEEEAPTQEAVPAEEAAEPAESAEAAESTEPAAADPLAPPKSEVGLWLPLSGRPPSSDWRFPRSSQNDLGMILLITLLVALLVGMIAVGVINRVGTQNASENYFFQQQAHQKIVINNDTGNIHIHSQLHGPFSFQINKYSEGMGLGLISTVVTYNQDGEKTTVEARLDPDYLFAGSRGVDIDVTVPPAAAVEAYTTTGTISLAGNVSQLSARTNNGSIVVDNSTGNMTLQADTGSIALHNVKGQLSVSTRQGDIETHQVQLAGQSAMTVDDGAITFDGSLARNGNFHFTTINGSLNLSLPHLQAFHITVSNSSGSVTNDFGRLSNGKSPQAQITLSTQRDAITIHQIK</sequence>
<feature type="domain" description="DUF4097" evidence="3">
    <location>
        <begin position="203"/>
        <end position="387"/>
    </location>
</feature>
<feature type="compositionally biased region" description="Low complexity" evidence="1">
    <location>
        <begin position="58"/>
        <end position="85"/>
    </location>
</feature>
<feature type="transmembrane region" description="Helical" evidence="2">
    <location>
        <begin position="120"/>
        <end position="142"/>
    </location>
</feature>
<evidence type="ECO:0000256" key="2">
    <source>
        <dbReference type="SAM" id="Phobius"/>
    </source>
</evidence>
<evidence type="ECO:0000313" key="5">
    <source>
        <dbReference type="Proteomes" id="UP000635565"/>
    </source>
</evidence>
<name>A0ABQ3VUF2_9CHLR</name>
<evidence type="ECO:0000313" key="4">
    <source>
        <dbReference type="EMBL" id="GHO89600.1"/>
    </source>
</evidence>
<dbReference type="InterPro" id="IPR025164">
    <property type="entry name" value="Toastrack_DUF4097"/>
</dbReference>
<accession>A0ABQ3VUF2</accession>
<feature type="region of interest" description="Disordered" evidence="1">
    <location>
        <begin position="1"/>
        <end position="97"/>
    </location>
</feature>
<dbReference type="Pfam" id="PF13349">
    <property type="entry name" value="DUF4097"/>
    <property type="match status" value="1"/>
</dbReference>
<gene>
    <name evidence="4" type="ORF">KSZ_76060</name>
</gene>
<protein>
    <recommendedName>
        <fullName evidence="3">DUF4097 domain-containing protein</fullName>
    </recommendedName>
</protein>
<evidence type="ECO:0000256" key="1">
    <source>
        <dbReference type="SAM" id="MobiDB-lite"/>
    </source>
</evidence>
<proteinExistence type="predicted"/>
<keyword evidence="2" id="KW-1133">Transmembrane helix</keyword>
<comment type="caution">
    <text evidence="4">The sequence shown here is derived from an EMBL/GenBank/DDBJ whole genome shotgun (WGS) entry which is preliminary data.</text>
</comment>
<keyword evidence="2" id="KW-0472">Membrane</keyword>
<organism evidence="4 5">
    <name type="scientific">Dictyobacter formicarum</name>
    <dbReference type="NCBI Taxonomy" id="2778368"/>
    <lineage>
        <taxon>Bacteria</taxon>
        <taxon>Bacillati</taxon>
        <taxon>Chloroflexota</taxon>
        <taxon>Ktedonobacteria</taxon>
        <taxon>Ktedonobacterales</taxon>
        <taxon>Dictyobacteraceae</taxon>
        <taxon>Dictyobacter</taxon>
    </lineage>
</organism>
<dbReference type="RefSeq" id="WP_201367167.1">
    <property type="nucleotide sequence ID" value="NZ_BNJJ01000040.1"/>
</dbReference>
<feature type="compositionally biased region" description="Acidic residues" evidence="1">
    <location>
        <begin position="38"/>
        <end position="57"/>
    </location>
</feature>
<keyword evidence="5" id="KW-1185">Reference proteome</keyword>
<evidence type="ECO:0000259" key="3">
    <source>
        <dbReference type="Pfam" id="PF13349"/>
    </source>
</evidence>
<reference evidence="4 5" key="1">
    <citation type="journal article" date="2021" name="Int. J. Syst. Evol. Microbiol.">
        <title>Reticulibacter mediterranei gen. nov., sp. nov., within the new family Reticulibacteraceae fam. nov., and Ktedonospora formicarum gen. nov., sp. nov., Ktedonobacter robiniae sp. nov., Dictyobacter formicarum sp. nov. and Dictyobacter arantiisoli sp. nov., belonging to the class Ktedonobacteria.</title>
        <authorList>
            <person name="Yabe S."/>
            <person name="Zheng Y."/>
            <person name="Wang C.M."/>
            <person name="Sakai Y."/>
            <person name="Abe K."/>
            <person name="Yokota A."/>
            <person name="Donadio S."/>
            <person name="Cavaletti L."/>
            <person name="Monciardini P."/>
        </authorList>
    </citation>
    <scope>NUCLEOTIDE SEQUENCE [LARGE SCALE GENOMIC DNA]</scope>
    <source>
        <strain evidence="4 5">SOSP1-9</strain>
    </source>
</reference>
<keyword evidence="2" id="KW-0812">Transmembrane</keyword>